<evidence type="ECO:0000313" key="3">
    <source>
        <dbReference type="Proteomes" id="UP000075621"/>
    </source>
</evidence>
<dbReference type="EMBL" id="LVCM01000010">
    <property type="protein sequence ID" value="KYL34488.1"/>
    <property type="molecule type" value="Genomic_DNA"/>
</dbReference>
<name>A0ABR5VU55_9GAMM</name>
<organism evidence="2 3">
    <name type="scientific">Pseudoalteromonas agarivorans</name>
    <dbReference type="NCBI Taxonomy" id="176102"/>
    <lineage>
        <taxon>Bacteria</taxon>
        <taxon>Pseudomonadati</taxon>
        <taxon>Pseudomonadota</taxon>
        <taxon>Gammaproteobacteria</taxon>
        <taxon>Alteromonadales</taxon>
        <taxon>Pseudoalteromonadaceae</taxon>
        <taxon>Pseudoalteromonas</taxon>
    </lineage>
</organism>
<evidence type="ECO:0000313" key="2">
    <source>
        <dbReference type="EMBL" id="KYL34488.1"/>
    </source>
</evidence>
<proteinExistence type="predicted"/>
<sequence length="153" mass="17433">MESVNLTLKVIGELYAGSCLELTANNALSNISNIITYIATVLVTLTAIALPLTQQSLQWMEDKYDSESVVKYLNDKAPIQANSIVPNVLIYLLFSLIFFLTHELLTIPLKAFLFITIITYFAYVVVMYSRYFAYVFKNLSSTTYIYEKILEKN</sequence>
<feature type="transmembrane region" description="Helical" evidence="1">
    <location>
        <begin position="34"/>
        <end position="53"/>
    </location>
</feature>
<accession>A0ABR5VU55</accession>
<keyword evidence="1" id="KW-1133">Transmembrane helix</keyword>
<feature type="transmembrane region" description="Helical" evidence="1">
    <location>
        <begin position="107"/>
        <end position="128"/>
    </location>
</feature>
<comment type="caution">
    <text evidence="2">The sequence shown here is derived from an EMBL/GenBank/DDBJ whole genome shotgun (WGS) entry which is preliminary data.</text>
</comment>
<keyword evidence="1" id="KW-0472">Membrane</keyword>
<reference evidence="2 3" key="1">
    <citation type="submission" date="2016-03" db="EMBL/GenBank/DDBJ databases">
        <authorList>
            <person name="Zhang H."/>
            <person name="Liu R."/>
            <person name="Wang M."/>
            <person name="Wang H."/>
            <person name="Wang L."/>
            <person name="Song L."/>
        </authorList>
    </citation>
    <scope>NUCLEOTIDE SEQUENCE [LARGE SCALE GENOMIC DNA]</scope>
    <source>
        <strain evidence="2 3">DSM 16098</strain>
    </source>
</reference>
<dbReference type="Proteomes" id="UP000075621">
    <property type="component" value="Unassembled WGS sequence"/>
</dbReference>
<keyword evidence="1" id="KW-0812">Transmembrane</keyword>
<feature type="transmembrane region" description="Helical" evidence="1">
    <location>
        <begin position="84"/>
        <end position="101"/>
    </location>
</feature>
<gene>
    <name evidence="2" type="ORF">A2I98_10790</name>
</gene>
<protein>
    <submittedName>
        <fullName evidence="2">Uncharacterized protein</fullName>
    </submittedName>
</protein>
<evidence type="ECO:0000256" key="1">
    <source>
        <dbReference type="SAM" id="Phobius"/>
    </source>
</evidence>